<evidence type="ECO:0000313" key="2">
    <source>
        <dbReference type="EMBL" id="RGS03059.1"/>
    </source>
</evidence>
<sequence length="68" mass="8296">MNKSCRVEYDKIFIPKREYQIVALIIEQTKSKLKIHVLFLEKYWNDFLINTSALNMISLLYFIYDLYL</sequence>
<evidence type="ECO:0000313" key="3">
    <source>
        <dbReference type="Proteomes" id="UP000285750"/>
    </source>
</evidence>
<protein>
    <submittedName>
        <fullName evidence="2">Uncharacterized protein</fullName>
    </submittedName>
</protein>
<organism evidence="2 3">
    <name type="scientific">Phocaeicola plebeius</name>
    <dbReference type="NCBI Taxonomy" id="310297"/>
    <lineage>
        <taxon>Bacteria</taxon>
        <taxon>Pseudomonadati</taxon>
        <taxon>Bacteroidota</taxon>
        <taxon>Bacteroidia</taxon>
        <taxon>Bacteroidales</taxon>
        <taxon>Bacteroidaceae</taxon>
        <taxon>Phocaeicola</taxon>
    </lineage>
</organism>
<evidence type="ECO:0000256" key="1">
    <source>
        <dbReference type="SAM" id="Phobius"/>
    </source>
</evidence>
<name>A0A412H277_9BACT</name>
<proteinExistence type="predicted"/>
<keyword evidence="1" id="KW-0472">Membrane</keyword>
<keyword evidence="1" id="KW-0812">Transmembrane</keyword>
<keyword evidence="1" id="KW-1133">Transmembrane helix</keyword>
<comment type="caution">
    <text evidence="2">The sequence shown here is derived from an EMBL/GenBank/DDBJ whole genome shotgun (WGS) entry which is preliminary data.</text>
</comment>
<accession>A0A412H277</accession>
<gene>
    <name evidence="2" type="ORF">DWY14_15245</name>
</gene>
<reference evidence="2 3" key="1">
    <citation type="submission" date="2018-08" db="EMBL/GenBank/DDBJ databases">
        <title>A genome reference for cultivated species of the human gut microbiota.</title>
        <authorList>
            <person name="Zou Y."/>
            <person name="Xue W."/>
            <person name="Luo G."/>
        </authorList>
    </citation>
    <scope>NUCLEOTIDE SEQUENCE [LARGE SCALE GENOMIC DNA]</scope>
    <source>
        <strain evidence="2 3">AF24-16AC</strain>
    </source>
</reference>
<dbReference type="Proteomes" id="UP000285750">
    <property type="component" value="Unassembled WGS sequence"/>
</dbReference>
<feature type="transmembrane region" description="Helical" evidence="1">
    <location>
        <begin position="47"/>
        <end position="67"/>
    </location>
</feature>
<dbReference type="AlphaFoldDB" id="A0A412H277"/>
<dbReference type="EMBL" id="QRUY01000048">
    <property type="protein sequence ID" value="RGS03059.1"/>
    <property type="molecule type" value="Genomic_DNA"/>
</dbReference>